<evidence type="ECO:0000313" key="3">
    <source>
        <dbReference type="Proteomes" id="UP001165083"/>
    </source>
</evidence>
<name>A0A9W6YLR8_9STRA</name>
<protein>
    <submittedName>
        <fullName evidence="2">Unnamed protein product</fullName>
    </submittedName>
</protein>
<feature type="region of interest" description="Disordered" evidence="1">
    <location>
        <begin position="163"/>
        <end position="234"/>
    </location>
</feature>
<reference evidence="2" key="1">
    <citation type="submission" date="2023-04" db="EMBL/GenBank/DDBJ databases">
        <title>Phytophthora lilii NBRC 32176.</title>
        <authorList>
            <person name="Ichikawa N."/>
            <person name="Sato H."/>
            <person name="Tonouchi N."/>
        </authorList>
    </citation>
    <scope>NUCLEOTIDE SEQUENCE</scope>
    <source>
        <strain evidence="2">NBRC 32176</strain>
    </source>
</reference>
<feature type="compositionally biased region" description="Low complexity" evidence="1">
    <location>
        <begin position="225"/>
        <end position="234"/>
    </location>
</feature>
<dbReference type="Proteomes" id="UP001165083">
    <property type="component" value="Unassembled WGS sequence"/>
</dbReference>
<dbReference type="AlphaFoldDB" id="A0A9W6YLR8"/>
<feature type="region of interest" description="Disordered" evidence="1">
    <location>
        <begin position="138"/>
        <end position="157"/>
    </location>
</feature>
<accession>A0A9W6YLR8</accession>
<evidence type="ECO:0000256" key="1">
    <source>
        <dbReference type="SAM" id="MobiDB-lite"/>
    </source>
</evidence>
<organism evidence="2 3">
    <name type="scientific">Phytophthora lilii</name>
    <dbReference type="NCBI Taxonomy" id="2077276"/>
    <lineage>
        <taxon>Eukaryota</taxon>
        <taxon>Sar</taxon>
        <taxon>Stramenopiles</taxon>
        <taxon>Oomycota</taxon>
        <taxon>Peronosporomycetes</taxon>
        <taxon>Peronosporales</taxon>
        <taxon>Peronosporaceae</taxon>
        <taxon>Phytophthora</taxon>
    </lineage>
</organism>
<feature type="compositionally biased region" description="Basic and acidic residues" evidence="1">
    <location>
        <begin position="187"/>
        <end position="205"/>
    </location>
</feature>
<keyword evidence="3" id="KW-1185">Reference proteome</keyword>
<feature type="compositionally biased region" description="Basic and acidic residues" evidence="1">
    <location>
        <begin position="163"/>
        <end position="180"/>
    </location>
</feature>
<dbReference type="EMBL" id="BSXW01012586">
    <property type="protein sequence ID" value="GMF66273.1"/>
    <property type="molecule type" value="Genomic_DNA"/>
</dbReference>
<sequence length="234" mass="26367">MYGELGCTLNRDDTAEKKTVHKVIGYLDRWGEHARHAQHAPNIEKLLSHLELKVLCMHIPTHADQLLPIGRKREQSRLVKPPPAHEISLQYTGNVQLADISFPTASSITSSQLYLPYLRRHPTLLQLHLHVADHGRLAQEGHRDGEEGAEQVQETEALDDHADHRVAQHDQQDAAQEAHDAAPPLLAREEAHRAREPDGERHAAQEQHVSQCQHGGVEEHEHAQQQEAEAQSQQ</sequence>
<evidence type="ECO:0000313" key="2">
    <source>
        <dbReference type="EMBL" id="GMF66273.1"/>
    </source>
</evidence>
<gene>
    <name evidence="2" type="ORF">Plil01_001876300</name>
</gene>
<comment type="caution">
    <text evidence="2">The sequence shown here is derived from an EMBL/GenBank/DDBJ whole genome shotgun (WGS) entry which is preliminary data.</text>
</comment>
<proteinExistence type="predicted"/>